<dbReference type="CDD" id="cd03293">
    <property type="entry name" value="ABC_NrtD_SsuB_transporters"/>
    <property type="match status" value="1"/>
</dbReference>
<dbReference type="SUPFAM" id="SSF52540">
    <property type="entry name" value="P-loop containing nucleoside triphosphate hydrolases"/>
    <property type="match status" value="1"/>
</dbReference>
<feature type="domain" description="ABC transporter" evidence="4">
    <location>
        <begin position="6"/>
        <end position="237"/>
    </location>
</feature>
<gene>
    <name evidence="5" type="ORF">METZ01_LOCUS380070</name>
</gene>
<dbReference type="InterPro" id="IPR027417">
    <property type="entry name" value="P-loop_NTPase"/>
</dbReference>
<dbReference type="Gene3D" id="3.40.50.300">
    <property type="entry name" value="P-loop containing nucleotide triphosphate hydrolases"/>
    <property type="match status" value="1"/>
</dbReference>
<dbReference type="PANTHER" id="PTHR42788:SF13">
    <property type="entry name" value="ALIPHATIC SULFONATES IMPORT ATP-BINDING PROTEIN SSUB"/>
    <property type="match status" value="1"/>
</dbReference>
<evidence type="ECO:0000256" key="3">
    <source>
        <dbReference type="ARBA" id="ARBA00022840"/>
    </source>
</evidence>
<reference evidence="5" key="1">
    <citation type="submission" date="2018-05" db="EMBL/GenBank/DDBJ databases">
        <authorList>
            <person name="Lanie J.A."/>
            <person name="Ng W.-L."/>
            <person name="Kazmierczak K.M."/>
            <person name="Andrzejewski T.M."/>
            <person name="Davidsen T.M."/>
            <person name="Wayne K.J."/>
            <person name="Tettelin H."/>
            <person name="Glass J.I."/>
            <person name="Rusch D."/>
            <person name="Podicherti R."/>
            <person name="Tsui H.-C.T."/>
            <person name="Winkler M.E."/>
        </authorList>
    </citation>
    <scope>NUCLEOTIDE SEQUENCE</scope>
</reference>
<dbReference type="PANTHER" id="PTHR42788">
    <property type="entry name" value="TAURINE IMPORT ATP-BINDING PROTEIN-RELATED"/>
    <property type="match status" value="1"/>
</dbReference>
<dbReference type="SMART" id="SM00382">
    <property type="entry name" value="AAA"/>
    <property type="match status" value="1"/>
</dbReference>
<dbReference type="InterPro" id="IPR050166">
    <property type="entry name" value="ABC_transporter_ATP-bind"/>
</dbReference>
<keyword evidence="2" id="KW-0547">Nucleotide-binding</keyword>
<evidence type="ECO:0000256" key="2">
    <source>
        <dbReference type="ARBA" id="ARBA00022741"/>
    </source>
</evidence>
<keyword evidence="1" id="KW-0813">Transport</keyword>
<accession>A0A382TYS9</accession>
<dbReference type="GO" id="GO:0016887">
    <property type="term" value="F:ATP hydrolysis activity"/>
    <property type="evidence" value="ECO:0007669"/>
    <property type="project" value="InterPro"/>
</dbReference>
<proteinExistence type="predicted"/>
<dbReference type="PROSITE" id="PS50893">
    <property type="entry name" value="ABC_TRANSPORTER_2"/>
    <property type="match status" value="1"/>
</dbReference>
<dbReference type="EMBL" id="UINC01140209">
    <property type="protein sequence ID" value="SVD27216.1"/>
    <property type="molecule type" value="Genomic_DNA"/>
</dbReference>
<dbReference type="GO" id="GO:0005524">
    <property type="term" value="F:ATP binding"/>
    <property type="evidence" value="ECO:0007669"/>
    <property type="project" value="UniProtKB-KW"/>
</dbReference>
<dbReference type="InterPro" id="IPR003439">
    <property type="entry name" value="ABC_transporter-like_ATP-bd"/>
</dbReference>
<evidence type="ECO:0000259" key="4">
    <source>
        <dbReference type="PROSITE" id="PS50893"/>
    </source>
</evidence>
<evidence type="ECO:0000313" key="5">
    <source>
        <dbReference type="EMBL" id="SVD27216.1"/>
    </source>
</evidence>
<dbReference type="Pfam" id="PF00005">
    <property type="entry name" value="ABC_tran"/>
    <property type="match status" value="1"/>
</dbReference>
<sequence>MSQEGLILNNISKGFGEVWDREDIISDFSLNVKQSELTVLVGPSGCGKSTLVNLIAGFDKPDDGEISINGKKITEPGNDRMVVFQETALIPWQTTMDNVTFGPILRGKDKNKVTEEANRLLEKVGLKEFKDKFPIQLSGGMQRRAELARAMINEPEIMIMDEPFRGLDAMSRELMQEFFVKLFEDNRKTNLFVTSEIEEAVFLADRVVVLSNRPTNVRKIIDITLPRPRNFNMLSSSEAYEYKREAMELLHEEAMKSFKGSEVGDDFMKAYIKIPNTK</sequence>
<dbReference type="InterPro" id="IPR017871">
    <property type="entry name" value="ABC_transporter-like_CS"/>
</dbReference>
<evidence type="ECO:0000256" key="1">
    <source>
        <dbReference type="ARBA" id="ARBA00022448"/>
    </source>
</evidence>
<dbReference type="AlphaFoldDB" id="A0A382TYS9"/>
<dbReference type="InterPro" id="IPR003593">
    <property type="entry name" value="AAA+_ATPase"/>
</dbReference>
<keyword evidence="3" id="KW-0067">ATP-binding</keyword>
<organism evidence="5">
    <name type="scientific">marine metagenome</name>
    <dbReference type="NCBI Taxonomy" id="408172"/>
    <lineage>
        <taxon>unclassified sequences</taxon>
        <taxon>metagenomes</taxon>
        <taxon>ecological metagenomes</taxon>
    </lineage>
</organism>
<dbReference type="PROSITE" id="PS00211">
    <property type="entry name" value="ABC_TRANSPORTER_1"/>
    <property type="match status" value="1"/>
</dbReference>
<protein>
    <recommendedName>
        <fullName evidence="4">ABC transporter domain-containing protein</fullName>
    </recommendedName>
</protein>
<name>A0A382TYS9_9ZZZZ</name>